<keyword evidence="4" id="KW-0396">Initiation factor</keyword>
<reference evidence="4 5" key="1">
    <citation type="submission" date="2017-11" db="EMBL/GenBank/DDBJ databases">
        <title>Draft Genome Sequence of Sporolactobacillus inulinus NBRC 111894 Isolated from Koso, a Japanese Sugar-Vegetable Fermented Beverage.</title>
        <authorList>
            <person name="Chiou T.Y."/>
            <person name="Oshima K."/>
            <person name="Suda W."/>
            <person name="Hattori M."/>
            <person name="Takahashi T."/>
        </authorList>
    </citation>
    <scope>NUCLEOTIDE SEQUENCE [LARGE SCALE GENOMIC DNA]</scope>
    <source>
        <strain evidence="4 5">NBRC111894</strain>
    </source>
</reference>
<keyword evidence="4" id="KW-0648">Protein biosynthesis</keyword>
<dbReference type="SUPFAM" id="SSF50447">
    <property type="entry name" value="Translation proteins"/>
    <property type="match status" value="1"/>
</dbReference>
<dbReference type="AlphaFoldDB" id="A0A4Y1Z6F7"/>
<evidence type="ECO:0000256" key="1">
    <source>
        <dbReference type="ARBA" id="ARBA00022741"/>
    </source>
</evidence>
<comment type="caution">
    <text evidence="4">The sequence shown here is derived from an EMBL/GenBank/DDBJ whole genome shotgun (WGS) entry which is preliminary data.</text>
</comment>
<dbReference type="Gene3D" id="2.40.30.10">
    <property type="entry name" value="Translation factors"/>
    <property type="match status" value="1"/>
</dbReference>
<dbReference type="GO" id="GO:0005525">
    <property type="term" value="F:GTP binding"/>
    <property type="evidence" value="ECO:0007669"/>
    <property type="project" value="UniProtKB-KW"/>
</dbReference>
<dbReference type="Proteomes" id="UP000319716">
    <property type="component" value="Unassembled WGS sequence"/>
</dbReference>
<evidence type="ECO:0000256" key="2">
    <source>
        <dbReference type="ARBA" id="ARBA00023134"/>
    </source>
</evidence>
<sequence length="78" mass="8452">MLVQNGSLHIGDPIVVGNTYGRVRAMVNDVGRRVKKATPSTPVEITGLNNVPHAGDQFAAFDDEKKHGKLAKSEQNVR</sequence>
<feature type="domain" description="Elongation factor G-like" evidence="3">
    <location>
        <begin position="1"/>
        <end position="59"/>
    </location>
</feature>
<name>A0A4Y1Z6F7_9BACL</name>
<dbReference type="InterPro" id="IPR053905">
    <property type="entry name" value="EF-G-like_DII"/>
</dbReference>
<evidence type="ECO:0000313" key="5">
    <source>
        <dbReference type="Proteomes" id="UP000319716"/>
    </source>
</evidence>
<dbReference type="PANTHER" id="PTHR43381:SF5">
    <property type="entry name" value="TR-TYPE G DOMAIN-CONTAINING PROTEIN"/>
    <property type="match status" value="1"/>
</dbReference>
<dbReference type="GO" id="GO:0003743">
    <property type="term" value="F:translation initiation factor activity"/>
    <property type="evidence" value="ECO:0007669"/>
    <property type="project" value="UniProtKB-KW"/>
</dbReference>
<accession>A0A4Y1Z6F7</accession>
<keyword evidence="2" id="KW-0342">GTP-binding</keyword>
<dbReference type="PANTHER" id="PTHR43381">
    <property type="entry name" value="TRANSLATION INITIATION FACTOR IF-2-RELATED"/>
    <property type="match status" value="1"/>
</dbReference>
<dbReference type="InterPro" id="IPR044145">
    <property type="entry name" value="IF2_II"/>
</dbReference>
<evidence type="ECO:0000313" key="4">
    <source>
        <dbReference type="EMBL" id="GAY74600.1"/>
    </source>
</evidence>
<dbReference type="GO" id="GO:0005829">
    <property type="term" value="C:cytosol"/>
    <property type="evidence" value="ECO:0007669"/>
    <property type="project" value="TreeGrafter"/>
</dbReference>
<dbReference type="Pfam" id="PF22042">
    <property type="entry name" value="EF-G_D2"/>
    <property type="match status" value="1"/>
</dbReference>
<gene>
    <name evidence="4" type="ORF">NBRC111894_154</name>
</gene>
<organism evidence="4 5">
    <name type="scientific">Sporolactobacillus inulinus</name>
    <dbReference type="NCBI Taxonomy" id="2078"/>
    <lineage>
        <taxon>Bacteria</taxon>
        <taxon>Bacillati</taxon>
        <taxon>Bacillota</taxon>
        <taxon>Bacilli</taxon>
        <taxon>Bacillales</taxon>
        <taxon>Sporolactobacillaceae</taxon>
        <taxon>Sporolactobacillus</taxon>
    </lineage>
</organism>
<keyword evidence="1" id="KW-0547">Nucleotide-binding</keyword>
<proteinExistence type="predicted"/>
<dbReference type="EMBL" id="BEXB01000001">
    <property type="protein sequence ID" value="GAY74600.1"/>
    <property type="molecule type" value="Genomic_DNA"/>
</dbReference>
<dbReference type="InterPro" id="IPR009000">
    <property type="entry name" value="Transl_B-barrel_sf"/>
</dbReference>
<dbReference type="InterPro" id="IPR015760">
    <property type="entry name" value="TIF_IF2"/>
</dbReference>
<evidence type="ECO:0000259" key="3">
    <source>
        <dbReference type="Pfam" id="PF22042"/>
    </source>
</evidence>
<protein>
    <submittedName>
        <fullName evidence="4">Translation initiation factor 2</fullName>
    </submittedName>
</protein>
<dbReference type="CDD" id="cd03702">
    <property type="entry name" value="IF2_mtIF2_II"/>
    <property type="match status" value="1"/>
</dbReference>